<sequence length="107" mass="11373">MFNTTTTRFILAVSLAFGGSAHAMSTDPVGNGSDYPPFAKGSSNLTRAQVQADFVQARNSGMLLLKNDEFQFNSHERGMGPSRAEVIKGATQARMAGTLPQGDSFGE</sequence>
<keyword evidence="1" id="KW-0732">Signal</keyword>
<dbReference type="Proteomes" id="UP000515240">
    <property type="component" value="Chromosome"/>
</dbReference>
<feature type="chain" id="PRO_5028855732" evidence="1">
    <location>
        <begin position="24"/>
        <end position="107"/>
    </location>
</feature>
<name>A0A7G5EEI4_9BURK</name>
<keyword evidence="3" id="KW-1185">Reference proteome</keyword>
<dbReference type="InterPro" id="IPR025421">
    <property type="entry name" value="DUF4148"/>
</dbReference>
<protein>
    <submittedName>
        <fullName evidence="2">DUF4148 domain-containing protein</fullName>
    </submittedName>
</protein>
<proteinExistence type="predicted"/>
<dbReference type="KEGG" id="cpis:HS961_05935"/>
<feature type="signal peptide" evidence="1">
    <location>
        <begin position="1"/>
        <end position="23"/>
    </location>
</feature>
<evidence type="ECO:0000313" key="3">
    <source>
        <dbReference type="Proteomes" id="UP000515240"/>
    </source>
</evidence>
<reference evidence="2 3" key="1">
    <citation type="journal article" date="2020" name="G3 (Bethesda)">
        <title>CeMbio - The Caenorhabditis elegans Microbiome Resource.</title>
        <authorList>
            <person name="Dirksen P."/>
            <person name="Assie A."/>
            <person name="Zimmermann J."/>
            <person name="Zhang F."/>
            <person name="Tietje A.M."/>
            <person name="Marsh S.A."/>
            <person name="Felix M.A."/>
            <person name="Shapira M."/>
            <person name="Kaleta C."/>
            <person name="Schulenburg H."/>
            <person name="Samuel B."/>
        </authorList>
    </citation>
    <scope>NUCLEOTIDE SEQUENCE [LARGE SCALE GENOMIC DNA]</scope>
    <source>
        <strain evidence="2 3">BIGb0172</strain>
    </source>
</reference>
<organism evidence="2 3">
    <name type="scientific">Comamonas piscis</name>
    <dbReference type="NCBI Taxonomy" id="1562974"/>
    <lineage>
        <taxon>Bacteria</taxon>
        <taxon>Pseudomonadati</taxon>
        <taxon>Pseudomonadota</taxon>
        <taxon>Betaproteobacteria</taxon>
        <taxon>Burkholderiales</taxon>
        <taxon>Comamonadaceae</taxon>
        <taxon>Comamonas</taxon>
    </lineage>
</organism>
<dbReference type="Pfam" id="PF13663">
    <property type="entry name" value="DUF4148"/>
    <property type="match status" value="1"/>
</dbReference>
<dbReference type="EMBL" id="CP058554">
    <property type="protein sequence ID" value="QMV72409.1"/>
    <property type="molecule type" value="Genomic_DNA"/>
</dbReference>
<evidence type="ECO:0000313" key="2">
    <source>
        <dbReference type="EMBL" id="QMV72409.1"/>
    </source>
</evidence>
<evidence type="ECO:0000256" key="1">
    <source>
        <dbReference type="SAM" id="SignalP"/>
    </source>
</evidence>
<gene>
    <name evidence="2" type="ORF">HS961_05935</name>
</gene>
<dbReference type="RefSeq" id="WP_182326828.1">
    <property type="nucleotide sequence ID" value="NZ_CP058554.1"/>
</dbReference>
<accession>A0A7G5EEI4</accession>
<dbReference type="AlphaFoldDB" id="A0A7G5EEI4"/>